<evidence type="ECO:0000256" key="8">
    <source>
        <dbReference type="ARBA" id="ARBA00023201"/>
    </source>
</evidence>
<dbReference type="AlphaFoldDB" id="A0A6B2L6D3"/>
<evidence type="ECO:0000256" key="3">
    <source>
        <dbReference type="ARBA" id="ARBA00022692"/>
    </source>
</evidence>
<evidence type="ECO:0000256" key="6">
    <source>
        <dbReference type="ARBA" id="ARBA00023065"/>
    </source>
</evidence>
<sequence>MVIISVLVTLFIEKKEYTLISASTGQIMVGAVAGLIFRYSVLSIDSVQGVDPSLFQTLFLPIIIFEAGWNSIETRWIFMHNLGTISIYAILGTIVTSGIIGLILFGFRALSFDIIPLSVLDVIVFSALLASTDPVATMSIFGQLRAHPLLNTLVFGESILNDAVAIILYKTFVEFYGEPLVWTSEFILTVIGKFLLNTFGSLGIGIALALIASKVTQKVDMFPVIELILVLLCAMLSYLLTDFLELSGVTAIFFFGLVSKHYLWFNLTKQSREFTDTFFRTLKDIAEITIFTLLGVQLFMFDWKYYNWPMIGVSLVYFQFLPLFLSLFFPLPAVCLLILPSLHNPLLYHPQLLQKETTEQDHKQNATHHVVGRRARSSCLRPSRWN</sequence>
<evidence type="ECO:0000259" key="11">
    <source>
        <dbReference type="Pfam" id="PF00999"/>
    </source>
</evidence>
<organism evidence="12">
    <name type="scientific">Arcella intermedia</name>
    <dbReference type="NCBI Taxonomy" id="1963864"/>
    <lineage>
        <taxon>Eukaryota</taxon>
        <taxon>Amoebozoa</taxon>
        <taxon>Tubulinea</taxon>
        <taxon>Elardia</taxon>
        <taxon>Arcellinida</taxon>
        <taxon>Sphaerothecina</taxon>
        <taxon>Arcellidae</taxon>
        <taxon>Arcella</taxon>
    </lineage>
</organism>
<feature type="transmembrane region" description="Helical" evidence="10">
    <location>
        <begin position="20"/>
        <end position="41"/>
    </location>
</feature>
<feature type="transmembrane region" description="Helical" evidence="10">
    <location>
        <begin position="222"/>
        <end position="240"/>
    </location>
</feature>
<evidence type="ECO:0000256" key="7">
    <source>
        <dbReference type="ARBA" id="ARBA00023136"/>
    </source>
</evidence>
<feature type="transmembrane region" description="Helical" evidence="10">
    <location>
        <begin position="84"/>
        <end position="107"/>
    </location>
</feature>
<dbReference type="PANTHER" id="PTHR10110:SF187">
    <property type="entry name" value="SODIUM_HYDROGEN EXCHANGER"/>
    <property type="match status" value="1"/>
</dbReference>
<feature type="transmembrane region" description="Helical" evidence="10">
    <location>
        <begin position="285"/>
        <end position="303"/>
    </location>
</feature>
<dbReference type="GO" id="GO:0098719">
    <property type="term" value="P:sodium ion import across plasma membrane"/>
    <property type="evidence" value="ECO:0007669"/>
    <property type="project" value="TreeGrafter"/>
</dbReference>
<dbReference type="GO" id="GO:0005886">
    <property type="term" value="C:plasma membrane"/>
    <property type="evidence" value="ECO:0007669"/>
    <property type="project" value="TreeGrafter"/>
</dbReference>
<evidence type="ECO:0000256" key="1">
    <source>
        <dbReference type="ARBA" id="ARBA00004141"/>
    </source>
</evidence>
<dbReference type="PANTHER" id="PTHR10110">
    <property type="entry name" value="SODIUM/HYDROGEN EXCHANGER"/>
    <property type="match status" value="1"/>
</dbReference>
<comment type="subcellular location">
    <subcellularLocation>
        <location evidence="1">Membrane</location>
        <topology evidence="1">Multi-pass membrane protein</topology>
    </subcellularLocation>
</comment>
<feature type="domain" description="Cation/H+ exchanger transmembrane" evidence="11">
    <location>
        <begin position="4"/>
        <end position="320"/>
    </location>
</feature>
<accession>A0A6B2L6D3</accession>
<evidence type="ECO:0000256" key="5">
    <source>
        <dbReference type="ARBA" id="ARBA00023053"/>
    </source>
</evidence>
<keyword evidence="5" id="KW-0915">Sodium</keyword>
<evidence type="ECO:0000256" key="10">
    <source>
        <dbReference type="SAM" id="Phobius"/>
    </source>
</evidence>
<feature type="transmembrane region" description="Helical" evidence="10">
    <location>
        <begin position="186"/>
        <end position="210"/>
    </location>
</feature>
<evidence type="ECO:0000256" key="2">
    <source>
        <dbReference type="ARBA" id="ARBA00022448"/>
    </source>
</evidence>
<dbReference type="GO" id="GO:0051453">
    <property type="term" value="P:regulation of intracellular pH"/>
    <property type="evidence" value="ECO:0007669"/>
    <property type="project" value="TreeGrafter"/>
</dbReference>
<feature type="transmembrane region" description="Helical" evidence="10">
    <location>
        <begin position="315"/>
        <end position="339"/>
    </location>
</feature>
<keyword evidence="7 10" id="KW-0472">Membrane</keyword>
<feature type="transmembrane region" description="Helical" evidence="10">
    <location>
        <begin position="246"/>
        <end position="265"/>
    </location>
</feature>
<dbReference type="GO" id="GO:0015386">
    <property type="term" value="F:potassium:proton antiporter activity"/>
    <property type="evidence" value="ECO:0007669"/>
    <property type="project" value="TreeGrafter"/>
</dbReference>
<keyword evidence="3 10" id="KW-0812">Transmembrane</keyword>
<dbReference type="EMBL" id="GIBP01003556">
    <property type="protein sequence ID" value="NDV32525.1"/>
    <property type="molecule type" value="Transcribed_RNA"/>
</dbReference>
<keyword evidence="4 10" id="KW-1133">Transmembrane helix</keyword>
<dbReference type="Pfam" id="PF00999">
    <property type="entry name" value="Na_H_Exchanger"/>
    <property type="match status" value="1"/>
</dbReference>
<dbReference type="Gene3D" id="6.10.140.1330">
    <property type="match status" value="1"/>
</dbReference>
<keyword evidence="6" id="KW-0406">Ion transport</keyword>
<reference evidence="12" key="1">
    <citation type="journal article" date="2020" name="J. Eukaryot. Microbiol.">
        <title>De novo Sequencing, Assembly and Annotation of the Transcriptome for the Free-Living Testate Amoeba Arcella intermedia.</title>
        <authorList>
            <person name="Ribeiro G.M."/>
            <person name="Porfirio-Sousa A.L."/>
            <person name="Maurer-Alcala X.X."/>
            <person name="Katz L.A."/>
            <person name="Lahr D.J.G."/>
        </authorList>
    </citation>
    <scope>NUCLEOTIDE SEQUENCE</scope>
</reference>
<keyword evidence="2" id="KW-0813">Transport</keyword>
<dbReference type="InterPro" id="IPR018422">
    <property type="entry name" value="Cation/H_exchanger_CPA1"/>
</dbReference>
<proteinExistence type="predicted"/>
<evidence type="ECO:0000313" key="12">
    <source>
        <dbReference type="EMBL" id="NDV32525.1"/>
    </source>
</evidence>
<protein>
    <recommendedName>
        <fullName evidence="11">Cation/H+ exchanger transmembrane domain-containing protein</fullName>
    </recommendedName>
</protein>
<dbReference type="InterPro" id="IPR006153">
    <property type="entry name" value="Cation/H_exchanger_TM"/>
</dbReference>
<name>A0A6B2L6D3_9EUKA</name>
<evidence type="ECO:0000256" key="9">
    <source>
        <dbReference type="SAM" id="MobiDB-lite"/>
    </source>
</evidence>
<feature type="region of interest" description="Disordered" evidence="9">
    <location>
        <begin position="363"/>
        <end position="386"/>
    </location>
</feature>
<evidence type="ECO:0000256" key="4">
    <source>
        <dbReference type="ARBA" id="ARBA00022989"/>
    </source>
</evidence>
<keyword evidence="8" id="KW-0739">Sodium transport</keyword>
<dbReference type="GO" id="GO:0015385">
    <property type="term" value="F:sodium:proton antiporter activity"/>
    <property type="evidence" value="ECO:0007669"/>
    <property type="project" value="InterPro"/>
</dbReference>
<feature type="transmembrane region" description="Helical" evidence="10">
    <location>
        <begin position="53"/>
        <end position="72"/>
    </location>
</feature>